<sequence length="118" mass="13103">FLHDQIGWIFSSSETVIKAVTDLSILLAFTILLNSVQPVLSGVAIGSGWQSFVAYINLGCYYFIGLPLGFVMGWIFKSGVKGIWTGMIFGGTAMQTLILIFIVMRCDWEKEVVQFLLL</sequence>
<dbReference type="GO" id="GO:0016020">
    <property type="term" value="C:membrane"/>
    <property type="evidence" value="ECO:0007669"/>
    <property type="project" value="InterPro"/>
</dbReference>
<dbReference type="GO" id="GO:0042910">
    <property type="term" value="F:xenobiotic transmembrane transporter activity"/>
    <property type="evidence" value="ECO:0007669"/>
    <property type="project" value="InterPro"/>
</dbReference>
<feature type="transmembrane region" description="Helical" evidence="2">
    <location>
        <begin position="82"/>
        <end position="104"/>
    </location>
</feature>
<dbReference type="PANTHER" id="PTHR11206">
    <property type="entry name" value="MULTIDRUG RESISTANCE PROTEIN"/>
    <property type="match status" value="1"/>
</dbReference>
<proteinExistence type="inferred from homology"/>
<organism evidence="3">
    <name type="scientific">Brassica cretica</name>
    <name type="common">Mustard</name>
    <dbReference type="NCBI Taxonomy" id="69181"/>
    <lineage>
        <taxon>Eukaryota</taxon>
        <taxon>Viridiplantae</taxon>
        <taxon>Streptophyta</taxon>
        <taxon>Embryophyta</taxon>
        <taxon>Tracheophyta</taxon>
        <taxon>Spermatophyta</taxon>
        <taxon>Magnoliopsida</taxon>
        <taxon>eudicotyledons</taxon>
        <taxon>Gunneridae</taxon>
        <taxon>Pentapetalae</taxon>
        <taxon>rosids</taxon>
        <taxon>malvids</taxon>
        <taxon>Brassicales</taxon>
        <taxon>Brassicaceae</taxon>
        <taxon>Brassiceae</taxon>
        <taxon>Brassica</taxon>
    </lineage>
</organism>
<dbReference type="InterPro" id="IPR002528">
    <property type="entry name" value="MATE_fam"/>
</dbReference>
<protein>
    <recommendedName>
        <fullName evidence="4">Protein DETOXIFICATION</fullName>
    </recommendedName>
</protein>
<dbReference type="AlphaFoldDB" id="A0A8S9LZE3"/>
<accession>A0A8S9LZE3</accession>
<comment type="caution">
    <text evidence="3">The sequence shown here is derived from an EMBL/GenBank/DDBJ whole genome shotgun (WGS) entry which is preliminary data.</text>
</comment>
<evidence type="ECO:0000313" key="3">
    <source>
        <dbReference type="EMBL" id="KAF2612785.1"/>
    </source>
</evidence>
<keyword evidence="2" id="KW-0472">Membrane</keyword>
<evidence type="ECO:0000256" key="2">
    <source>
        <dbReference type="SAM" id="Phobius"/>
    </source>
</evidence>
<gene>
    <name evidence="3" type="ORF">F2Q70_00007276</name>
</gene>
<keyword evidence="2" id="KW-0812">Transmembrane</keyword>
<feature type="transmembrane region" description="Helical" evidence="2">
    <location>
        <begin position="52"/>
        <end position="76"/>
    </location>
</feature>
<feature type="transmembrane region" description="Helical" evidence="2">
    <location>
        <begin position="23"/>
        <end position="45"/>
    </location>
</feature>
<dbReference type="Pfam" id="PF01554">
    <property type="entry name" value="MatE"/>
    <property type="match status" value="1"/>
</dbReference>
<dbReference type="EMBL" id="QGKY02000089">
    <property type="protein sequence ID" value="KAF2612785.1"/>
    <property type="molecule type" value="Genomic_DNA"/>
</dbReference>
<comment type="similarity">
    <text evidence="1">Belongs to the multi antimicrobial extrusion (MATE) (TC 2.A.66.1) family.</text>
</comment>
<keyword evidence="2" id="KW-1133">Transmembrane helix</keyword>
<feature type="non-terminal residue" evidence="3">
    <location>
        <position position="118"/>
    </location>
</feature>
<evidence type="ECO:0008006" key="4">
    <source>
        <dbReference type="Google" id="ProtNLM"/>
    </source>
</evidence>
<reference evidence="3" key="1">
    <citation type="submission" date="2019-12" db="EMBL/GenBank/DDBJ databases">
        <title>Genome sequencing and annotation of Brassica cretica.</title>
        <authorList>
            <person name="Studholme D.J."/>
            <person name="Sarris P.F."/>
        </authorList>
    </citation>
    <scope>NUCLEOTIDE SEQUENCE</scope>
    <source>
        <strain evidence="3">PFS-102/07</strain>
        <tissue evidence="3">Leaf</tissue>
    </source>
</reference>
<evidence type="ECO:0000256" key="1">
    <source>
        <dbReference type="ARBA" id="ARBA00010199"/>
    </source>
</evidence>
<name>A0A8S9LZE3_BRACR</name>
<dbReference type="GO" id="GO:0015297">
    <property type="term" value="F:antiporter activity"/>
    <property type="evidence" value="ECO:0007669"/>
    <property type="project" value="InterPro"/>
</dbReference>